<accession>A0A8J8P2R9</accession>
<dbReference type="Proteomes" id="UP000785679">
    <property type="component" value="Unassembled WGS sequence"/>
</dbReference>
<sequence>MQSTSSSPYQSKTCINSQISSSFPMIGRMSSMLENLERNVIPHHSSKAMIFNPRKNLQVTQIFSTQLAIYLNECRLIRNKASKSKVMEGILSKTKARKSHSLSSRIANQIPQKSHTRLLKIQSLGSQSYQVCLRIY</sequence>
<keyword evidence="2" id="KW-1185">Reference proteome</keyword>
<proteinExistence type="predicted"/>
<dbReference type="EMBL" id="RRYP01002416">
    <property type="protein sequence ID" value="TNV84790.1"/>
    <property type="molecule type" value="Genomic_DNA"/>
</dbReference>
<evidence type="ECO:0000313" key="2">
    <source>
        <dbReference type="Proteomes" id="UP000785679"/>
    </source>
</evidence>
<evidence type="ECO:0000313" key="1">
    <source>
        <dbReference type="EMBL" id="TNV84790.1"/>
    </source>
</evidence>
<protein>
    <submittedName>
        <fullName evidence="1">Uncharacterized protein</fullName>
    </submittedName>
</protein>
<organism evidence="1 2">
    <name type="scientific">Halteria grandinella</name>
    <dbReference type="NCBI Taxonomy" id="5974"/>
    <lineage>
        <taxon>Eukaryota</taxon>
        <taxon>Sar</taxon>
        <taxon>Alveolata</taxon>
        <taxon>Ciliophora</taxon>
        <taxon>Intramacronucleata</taxon>
        <taxon>Spirotrichea</taxon>
        <taxon>Stichotrichia</taxon>
        <taxon>Sporadotrichida</taxon>
        <taxon>Halteriidae</taxon>
        <taxon>Halteria</taxon>
    </lineage>
</organism>
<dbReference type="AlphaFoldDB" id="A0A8J8P2R9"/>
<reference evidence="1" key="1">
    <citation type="submission" date="2019-06" db="EMBL/GenBank/DDBJ databases">
        <authorList>
            <person name="Zheng W."/>
        </authorList>
    </citation>
    <scope>NUCLEOTIDE SEQUENCE</scope>
    <source>
        <strain evidence="1">QDHG01</strain>
    </source>
</reference>
<comment type="caution">
    <text evidence="1">The sequence shown here is derived from an EMBL/GenBank/DDBJ whole genome shotgun (WGS) entry which is preliminary data.</text>
</comment>
<name>A0A8J8P2R9_HALGN</name>
<gene>
    <name evidence="1" type="ORF">FGO68_gene4312</name>
</gene>